<keyword evidence="6" id="KW-1185">Reference proteome</keyword>
<dbReference type="eggNOG" id="KOG0270">
    <property type="taxonomic scope" value="Eukaryota"/>
</dbReference>
<dbReference type="OMA" id="CFVPRGV"/>
<evidence type="ECO:0000313" key="5">
    <source>
        <dbReference type="EMBL" id="EDO07770.1"/>
    </source>
</evidence>
<dbReference type="Proteomes" id="UP000002173">
    <property type="component" value="Chromosome 3"/>
</dbReference>
<gene>
    <name evidence="5" type="ORF">BBOV_III002030</name>
</gene>
<organism evidence="5 6">
    <name type="scientific">Babesia bovis</name>
    <dbReference type="NCBI Taxonomy" id="5865"/>
    <lineage>
        <taxon>Eukaryota</taxon>
        <taxon>Sar</taxon>
        <taxon>Alveolata</taxon>
        <taxon>Apicomplexa</taxon>
        <taxon>Aconoidasida</taxon>
        <taxon>Piroplasmida</taxon>
        <taxon>Babesiidae</taxon>
        <taxon>Babesia</taxon>
    </lineage>
</organism>
<reference evidence="5 6" key="1">
    <citation type="journal article" date="2007" name="PLoS Pathog.">
        <title>Genome sequence of Babesia bovis and comparative analysis of apicomplexan hemoprotozoa.</title>
        <authorList>
            <person name="Brayton K.A."/>
            <person name="Lau A.O.T."/>
            <person name="Herndon D.R."/>
            <person name="Hannick L."/>
            <person name="Kappmeyer L.S."/>
            <person name="Berens S.J."/>
            <person name="Bidwell S.L."/>
            <person name="Brown W.C."/>
            <person name="Crabtree J."/>
            <person name="Fadrosh D."/>
            <person name="Feldblum T."/>
            <person name="Forberger H.A."/>
            <person name="Haas B.J."/>
            <person name="Howell J.M."/>
            <person name="Khouri H."/>
            <person name="Koo H."/>
            <person name="Mann D.J."/>
            <person name="Norimine J."/>
            <person name="Paulsen I.T."/>
            <person name="Radune D."/>
            <person name="Ren Q."/>
            <person name="Smith R.K. Jr."/>
            <person name="Suarez C.E."/>
            <person name="White O."/>
            <person name="Wortman J.R."/>
            <person name="Knowles D.P. Jr."/>
            <person name="McElwain T.F."/>
            <person name="Nene V.M."/>
        </authorList>
    </citation>
    <scope>NUCLEOTIDE SEQUENCE [LARGE SCALE GENOMIC DNA]</scope>
    <source>
        <strain evidence="5">T2Bo</strain>
    </source>
</reference>
<dbReference type="PROSITE" id="PS50294">
    <property type="entry name" value="WD_REPEATS_REGION"/>
    <property type="match status" value="1"/>
</dbReference>
<dbReference type="PANTHER" id="PTHR14091:SF0">
    <property type="entry name" value="PERIODIC TRYPTOPHAN PROTEIN 1 HOMOLOG"/>
    <property type="match status" value="1"/>
</dbReference>
<dbReference type="GO" id="GO:0006364">
    <property type="term" value="P:rRNA processing"/>
    <property type="evidence" value="ECO:0007669"/>
    <property type="project" value="InterPro"/>
</dbReference>
<dbReference type="FunCoup" id="A7AMI6">
    <property type="interactions" value="437"/>
</dbReference>
<accession>A7AMI6</accession>
<dbReference type="VEuPathDB" id="PiroplasmaDB:BBOV_III002030"/>
<dbReference type="GO" id="GO:0005634">
    <property type="term" value="C:nucleus"/>
    <property type="evidence" value="ECO:0007669"/>
    <property type="project" value="TreeGrafter"/>
</dbReference>
<dbReference type="InterPro" id="IPR036322">
    <property type="entry name" value="WD40_repeat_dom_sf"/>
</dbReference>
<comment type="caution">
    <text evidence="5">The sequence shown here is derived from an EMBL/GenBank/DDBJ whole genome shotgun (WGS) entry which is preliminary data.</text>
</comment>
<name>A7AMI6_BABBO</name>
<evidence type="ECO:0000256" key="4">
    <source>
        <dbReference type="PROSITE-ProRule" id="PRU00221"/>
    </source>
</evidence>
<dbReference type="InParanoid" id="A7AMI6"/>
<dbReference type="InterPro" id="IPR015943">
    <property type="entry name" value="WD40/YVTN_repeat-like_dom_sf"/>
</dbReference>
<keyword evidence="3" id="KW-0677">Repeat</keyword>
<proteinExistence type="predicted"/>
<dbReference type="InterPro" id="IPR001680">
    <property type="entry name" value="WD40_rpt"/>
</dbReference>
<dbReference type="PANTHER" id="PTHR14091">
    <property type="entry name" value="PERIODIC TRYPTOPHAN PROTEIN 1"/>
    <property type="match status" value="1"/>
</dbReference>
<evidence type="ECO:0000256" key="2">
    <source>
        <dbReference type="ARBA" id="ARBA00022574"/>
    </source>
</evidence>
<dbReference type="PROSITE" id="PS50082">
    <property type="entry name" value="WD_REPEATS_2"/>
    <property type="match status" value="1"/>
</dbReference>
<dbReference type="EMBL" id="AAXT01000001">
    <property type="protein sequence ID" value="EDO07770.1"/>
    <property type="molecule type" value="Genomic_DNA"/>
</dbReference>
<dbReference type="PROSITE" id="PS00678">
    <property type="entry name" value="WD_REPEATS_1"/>
    <property type="match status" value="1"/>
</dbReference>
<keyword evidence="1" id="KW-0597">Phosphoprotein</keyword>
<dbReference type="InterPro" id="IPR044285">
    <property type="entry name" value="PWP1"/>
</dbReference>
<dbReference type="InterPro" id="IPR019775">
    <property type="entry name" value="WD40_repeat_CS"/>
</dbReference>
<evidence type="ECO:0000313" key="6">
    <source>
        <dbReference type="Proteomes" id="UP000002173"/>
    </source>
</evidence>
<dbReference type="Gene3D" id="2.130.10.10">
    <property type="entry name" value="YVTN repeat-like/Quinoprotein amine dehydrogenase"/>
    <property type="match status" value="2"/>
</dbReference>
<dbReference type="AlphaFoldDB" id="A7AMI6"/>
<dbReference type="STRING" id="5865.A7AMI6"/>
<sequence>MNIISSIKWLPKSYTYEDFFQSYIHTVEASSEVDGDNEMLIQDDEITNEFDLDNYDDEDMPGEQFFTLSNKDEKLILEDPEDIESRKLDEDDRVIICGNSGEDCASIDFHIYNTAYCGLEACHSVLVGSFPLTLEIIPNLPNHGPLVASGTYESHIDIWDVRYIDLLEPTITLGNDEKSQGLGHKDAVQCLSSSPHVVQLLASGSADNTVKFWDLQEGEVLHTFDHHTSNVQAVQFSPYDPSLILTASFDRTAALCDIREFKHVSRFVLESEVEAAIWRNENTLIISTEDGMVAQYDKRANEPVWRIKAHKKPCTSIDIVGGKYDRHEMNNCALDVMVTCGLDSKAKVYNIDSTKPVKLASKKLRAGPLFSVSSSPDDRNLVGFGGDVVVIWDLETINDGESKE</sequence>
<feature type="repeat" description="WD" evidence="4">
    <location>
        <begin position="181"/>
        <end position="223"/>
    </location>
</feature>
<dbReference type="SUPFAM" id="SSF50978">
    <property type="entry name" value="WD40 repeat-like"/>
    <property type="match status" value="1"/>
</dbReference>
<evidence type="ECO:0000256" key="3">
    <source>
        <dbReference type="ARBA" id="ARBA00022737"/>
    </source>
</evidence>
<dbReference type="SMART" id="SM00320">
    <property type="entry name" value="WD40"/>
    <property type="match status" value="5"/>
</dbReference>
<protein>
    <submittedName>
        <fullName evidence="5">WD domain, G-beta repeat containing protein</fullName>
    </submittedName>
</protein>
<evidence type="ECO:0000256" key="1">
    <source>
        <dbReference type="ARBA" id="ARBA00022553"/>
    </source>
</evidence>
<keyword evidence="2 4" id="KW-0853">WD repeat</keyword>
<dbReference type="Pfam" id="PF00400">
    <property type="entry name" value="WD40"/>
    <property type="match status" value="2"/>
</dbReference>